<organism evidence="2 3">
    <name type="scientific">Lactuca sativa</name>
    <name type="common">Garden lettuce</name>
    <dbReference type="NCBI Taxonomy" id="4236"/>
    <lineage>
        <taxon>Eukaryota</taxon>
        <taxon>Viridiplantae</taxon>
        <taxon>Streptophyta</taxon>
        <taxon>Embryophyta</taxon>
        <taxon>Tracheophyta</taxon>
        <taxon>Spermatophyta</taxon>
        <taxon>Magnoliopsida</taxon>
        <taxon>eudicotyledons</taxon>
        <taxon>Gunneridae</taxon>
        <taxon>Pentapetalae</taxon>
        <taxon>asterids</taxon>
        <taxon>campanulids</taxon>
        <taxon>Asterales</taxon>
        <taxon>Asteraceae</taxon>
        <taxon>Cichorioideae</taxon>
        <taxon>Cichorieae</taxon>
        <taxon>Lactucinae</taxon>
        <taxon>Lactuca</taxon>
    </lineage>
</organism>
<accession>A0A9R1UV83</accession>
<protein>
    <recommendedName>
        <fullName evidence="1">DNA helicase Pif1-like 2B domain-containing protein</fullName>
    </recommendedName>
</protein>
<feature type="domain" description="DNA helicase Pif1-like 2B" evidence="1">
    <location>
        <begin position="734"/>
        <end position="770"/>
    </location>
</feature>
<dbReference type="Proteomes" id="UP000235145">
    <property type="component" value="Unassembled WGS sequence"/>
</dbReference>
<reference evidence="2 3" key="1">
    <citation type="journal article" date="2017" name="Nat. Commun.">
        <title>Genome assembly with in vitro proximity ligation data and whole-genome triplication in lettuce.</title>
        <authorList>
            <person name="Reyes-Chin-Wo S."/>
            <person name="Wang Z."/>
            <person name="Yang X."/>
            <person name="Kozik A."/>
            <person name="Arikit S."/>
            <person name="Song C."/>
            <person name="Xia L."/>
            <person name="Froenicke L."/>
            <person name="Lavelle D.O."/>
            <person name="Truco M.J."/>
            <person name="Xia R."/>
            <person name="Zhu S."/>
            <person name="Xu C."/>
            <person name="Xu H."/>
            <person name="Xu X."/>
            <person name="Cox K."/>
            <person name="Korf I."/>
            <person name="Meyers B.C."/>
            <person name="Michelmore R.W."/>
        </authorList>
    </citation>
    <scope>NUCLEOTIDE SEQUENCE [LARGE SCALE GENOMIC DNA]</scope>
    <source>
        <strain evidence="3">cv. Salinas</strain>
        <tissue evidence="2">Seedlings</tissue>
    </source>
</reference>
<proteinExistence type="predicted"/>
<keyword evidence="3" id="KW-1185">Reference proteome</keyword>
<dbReference type="Pfam" id="PF21530">
    <property type="entry name" value="Pif1_2B_dom"/>
    <property type="match status" value="1"/>
</dbReference>
<sequence>MHNLAIVMADPPVSHGEFKSMIHRLRECCLASAITVNPVDHQNIIREFWKTAKMKRDNDGAVIVEAVVKGCKIEITEQFIREALLIDDQPGFPIEIGIEDVQKILKKMGYENNFPPTVKKLLPPYWRFLAHVYVSCIFGRRSGADEISLRNMGAIASVAAGTDFNFSKFIIDEFVVNINAITRDTFLMYPRFIQMFIDIQFPEIFKEGDTLDMKSLGPYTVGLIKQNLKGKVVFQGKYQLVKFGKFAELNEASESHGSSDKLSYEPTSSERVISDDDIITMSDHDVEEDTMVPDALVVEEHDLTSVRVQSDYDEVTLESNANLLSNENFDMFFDNIHDVAHPATDIQETEDVLESTPPATKQGILDSVILQGLPTQPSTTTPIVSSRLINEGTSTTYEAGGSSTPVGFFPLRPGHDVASVRLAMHLAQEQSSMPSSQAKGSSIGEGHLGGDNPTLLGLQKEINMLNQKNIKLDIQVADPLTENSKLKIQVVDLEEDKVLKKKQITDLLTYFVLLTATSAQTPRVVDRFDKEPTQAPNVVALKCAKLAKAAEKGQLLFKRSSDQNAPGDQPNITVTDLGEKRFRDVYGDRSGIISWGFHDTLNMWIVRRKSGNTELYKYAYDFYSWTRVDLSELSKAFFANPSQNPKATQFKHFLKIKDGKLPTISVEGEDDATWITILDDLLIPIGDSPIQAMLSNVFTDILNRLSDFSYLKERCILCLTNDEVDNINLHVLESVPNHILYLKVGAQIILLRNLNLQKGLCNGTRLVVMQISQRVLEAFIITGTRVGKKVLIGRVDMTPNDISWPFRFKRRQFPVKVCFATTINKSQCQTFNHVCVYLSQPIFAHGQLYATTSRVTSRDGLRFYIDNNGKCANNLTKIVAYKEVFYNLHLH</sequence>
<dbReference type="SUPFAM" id="SSF52540">
    <property type="entry name" value="P-loop containing nucleoside triphosphate hydrolases"/>
    <property type="match status" value="1"/>
</dbReference>
<gene>
    <name evidence="2" type="ORF">LSAT_V11C800389040</name>
</gene>
<dbReference type="InterPro" id="IPR049163">
    <property type="entry name" value="Pif1-like_2B_dom"/>
</dbReference>
<dbReference type="EMBL" id="NBSK02000008">
    <property type="protein sequence ID" value="KAJ0193478.1"/>
    <property type="molecule type" value="Genomic_DNA"/>
</dbReference>
<dbReference type="InterPro" id="IPR027417">
    <property type="entry name" value="P-loop_NTPase"/>
</dbReference>
<evidence type="ECO:0000313" key="2">
    <source>
        <dbReference type="EMBL" id="KAJ0193478.1"/>
    </source>
</evidence>
<dbReference type="AlphaFoldDB" id="A0A9R1UV83"/>
<dbReference type="PANTHER" id="PTHR23274">
    <property type="entry name" value="DNA HELICASE-RELATED"/>
    <property type="match status" value="1"/>
</dbReference>
<name>A0A9R1UV83_LACSA</name>
<dbReference type="PANTHER" id="PTHR23274:SF33">
    <property type="entry name" value="ANIMAL RPA1 DOMAIN PROTEIN"/>
    <property type="match status" value="1"/>
</dbReference>
<evidence type="ECO:0000259" key="1">
    <source>
        <dbReference type="Pfam" id="PF21530"/>
    </source>
</evidence>
<evidence type="ECO:0000313" key="3">
    <source>
        <dbReference type="Proteomes" id="UP000235145"/>
    </source>
</evidence>
<comment type="caution">
    <text evidence="2">The sequence shown here is derived from an EMBL/GenBank/DDBJ whole genome shotgun (WGS) entry which is preliminary data.</text>
</comment>